<sequence length="36" mass="3911">MGIARASQLQLMQPLLTLVWTVLLLGEPLPEPAGRP</sequence>
<dbReference type="Proteomes" id="UP000192929">
    <property type="component" value="Unassembled WGS sequence"/>
</dbReference>
<name>A0A1X7D2J9_9MICC</name>
<accession>A0A1X7D2J9</accession>
<proteinExistence type="predicted"/>
<protein>
    <submittedName>
        <fullName evidence="1">Uncharacterized protein</fullName>
    </submittedName>
</protein>
<gene>
    <name evidence="1" type="ORF">SAMN06296028_1087</name>
</gene>
<reference evidence="2" key="1">
    <citation type="submission" date="2017-04" db="EMBL/GenBank/DDBJ databases">
        <authorList>
            <person name="Varghese N."/>
            <person name="Submissions S."/>
        </authorList>
    </citation>
    <scope>NUCLEOTIDE SEQUENCE [LARGE SCALE GENOMIC DNA]</scope>
    <source>
        <strain evidence="2">NIO-1021</strain>
    </source>
</reference>
<dbReference type="AlphaFoldDB" id="A0A1X7D2J9"/>
<dbReference type="EMBL" id="FXAC01000008">
    <property type="protein sequence ID" value="SMF07622.1"/>
    <property type="molecule type" value="Genomic_DNA"/>
</dbReference>
<organism evidence="1 2">
    <name type="scientific">Kocuria marina subsp. indica</name>
    <dbReference type="NCBI Taxonomy" id="1049583"/>
    <lineage>
        <taxon>Bacteria</taxon>
        <taxon>Bacillati</taxon>
        <taxon>Actinomycetota</taxon>
        <taxon>Actinomycetes</taxon>
        <taxon>Micrococcales</taxon>
        <taxon>Micrococcaceae</taxon>
        <taxon>Kocuria</taxon>
    </lineage>
</organism>
<keyword evidence="2" id="KW-1185">Reference proteome</keyword>
<evidence type="ECO:0000313" key="2">
    <source>
        <dbReference type="Proteomes" id="UP000192929"/>
    </source>
</evidence>
<evidence type="ECO:0000313" key="1">
    <source>
        <dbReference type="EMBL" id="SMF07622.1"/>
    </source>
</evidence>